<dbReference type="Pfam" id="PF01483">
    <property type="entry name" value="P_proprotein"/>
    <property type="match status" value="1"/>
</dbReference>
<dbReference type="InterPro" id="IPR032815">
    <property type="entry name" value="S8_pro-domain"/>
</dbReference>
<dbReference type="Ensembl" id="ENSSANT00000085171.1">
    <property type="protein sequence ID" value="ENSSANP00000080133.1"/>
    <property type="gene ID" value="ENSSANG00000039540.1"/>
</dbReference>
<evidence type="ECO:0000256" key="13">
    <source>
        <dbReference type="SAM" id="SignalP"/>
    </source>
</evidence>
<keyword evidence="7 11" id="KW-0720">Serine protease</keyword>
<evidence type="ECO:0000256" key="11">
    <source>
        <dbReference type="PROSITE-ProRule" id="PRU01240"/>
    </source>
</evidence>
<keyword evidence="9" id="KW-0325">Glycoprotein</keyword>
<proteinExistence type="inferred from homology"/>
<keyword evidence="6 11" id="KW-0378">Hydrolase</keyword>
<dbReference type="Pfam" id="PF00082">
    <property type="entry name" value="Peptidase_S8"/>
    <property type="match status" value="1"/>
</dbReference>
<feature type="signal peptide" evidence="13">
    <location>
        <begin position="1"/>
        <end position="25"/>
    </location>
</feature>
<keyword evidence="3" id="KW-0165">Cleavage on pair of basic residues</keyword>
<feature type="active site" description="Charge relay system" evidence="10 11">
    <location>
        <position position="215"/>
    </location>
</feature>
<dbReference type="Gene3D" id="3.30.70.850">
    <property type="entry name" value="Peptidase S8, pro-domain"/>
    <property type="match status" value="1"/>
</dbReference>
<dbReference type="Pfam" id="PF14843">
    <property type="entry name" value="GF_recep_IV"/>
    <property type="match status" value="2"/>
</dbReference>
<dbReference type="InterPro" id="IPR008979">
    <property type="entry name" value="Galactose-bd-like_sf"/>
</dbReference>
<dbReference type="SUPFAM" id="SSF57184">
    <property type="entry name" value="Growth factor receptor domain"/>
    <property type="match status" value="6"/>
</dbReference>
<feature type="domain" description="P/Homo B" evidence="14">
    <location>
        <begin position="464"/>
        <end position="604"/>
    </location>
</feature>
<dbReference type="InterPro" id="IPR015500">
    <property type="entry name" value="Peptidase_S8_subtilisin-rel"/>
</dbReference>
<dbReference type="PROSITE" id="PS00136">
    <property type="entry name" value="SUBTILASE_ASP"/>
    <property type="match status" value="1"/>
</dbReference>
<evidence type="ECO:0000256" key="12">
    <source>
        <dbReference type="RuleBase" id="RU003355"/>
    </source>
</evidence>
<dbReference type="InterPro" id="IPR009030">
    <property type="entry name" value="Growth_fac_rcpt_cys_sf"/>
</dbReference>
<dbReference type="FunFam" id="3.40.50.200:FF:000002">
    <property type="entry name" value="Proprotein convertase subtilisin/kexin type 5"/>
    <property type="match status" value="1"/>
</dbReference>
<dbReference type="FunFam" id="3.30.70.850:FF:000001">
    <property type="entry name" value="Proprotein convertase subtilisin/kexin type 5"/>
    <property type="match status" value="1"/>
</dbReference>
<keyword evidence="2 11" id="KW-0645">Protease</keyword>
<evidence type="ECO:0000256" key="5">
    <source>
        <dbReference type="ARBA" id="ARBA00022737"/>
    </source>
</evidence>
<dbReference type="InterPro" id="IPR023827">
    <property type="entry name" value="Peptidase_S8_Asp-AS"/>
</dbReference>
<dbReference type="FunFam" id="2.60.120.260:FF:000006">
    <property type="entry name" value="Proprotein convertase subtilisin/kexin type 5"/>
    <property type="match status" value="1"/>
</dbReference>
<dbReference type="Gene3D" id="3.40.50.200">
    <property type="entry name" value="Peptidase S8/S53 domain"/>
    <property type="match status" value="1"/>
</dbReference>
<dbReference type="Gene3D" id="2.60.120.260">
    <property type="entry name" value="Galactose-binding domain-like"/>
    <property type="match status" value="1"/>
</dbReference>
<evidence type="ECO:0000256" key="2">
    <source>
        <dbReference type="ARBA" id="ARBA00022670"/>
    </source>
</evidence>
<dbReference type="InterPro" id="IPR032778">
    <property type="entry name" value="GF_recep_IV"/>
</dbReference>
<organism evidence="15 16">
    <name type="scientific">Sinocyclocheilus anshuiensis</name>
    <dbReference type="NCBI Taxonomy" id="1608454"/>
    <lineage>
        <taxon>Eukaryota</taxon>
        <taxon>Metazoa</taxon>
        <taxon>Chordata</taxon>
        <taxon>Craniata</taxon>
        <taxon>Vertebrata</taxon>
        <taxon>Euteleostomi</taxon>
        <taxon>Actinopterygii</taxon>
        <taxon>Neopterygii</taxon>
        <taxon>Teleostei</taxon>
        <taxon>Ostariophysi</taxon>
        <taxon>Cypriniformes</taxon>
        <taxon>Cyprinidae</taxon>
        <taxon>Cyprininae</taxon>
        <taxon>Sinocyclocheilus</taxon>
    </lineage>
</organism>
<accession>A0A671R9W4</accession>
<dbReference type="PROSITE" id="PS00138">
    <property type="entry name" value="SUBTILASE_SER"/>
    <property type="match status" value="1"/>
</dbReference>
<dbReference type="InterPro" id="IPR023828">
    <property type="entry name" value="Peptidase_S8_Ser-AS"/>
</dbReference>
<dbReference type="Gene3D" id="2.10.220.10">
    <property type="entry name" value="Hormone Receptor, Insulin-like Growth Factor Receptor 1, Chain A, domain 2"/>
    <property type="match status" value="13"/>
</dbReference>
<protein>
    <submittedName>
        <fullName evidence="15">Proprotein convertase subtilisin/kexin type 5-like</fullName>
    </submittedName>
</protein>
<evidence type="ECO:0000256" key="6">
    <source>
        <dbReference type="ARBA" id="ARBA00022801"/>
    </source>
</evidence>
<dbReference type="CDD" id="cd04059">
    <property type="entry name" value="Peptidases_S8_Protein_convertases_Kexins_Furin-like"/>
    <property type="match status" value="1"/>
</dbReference>
<dbReference type="InterPro" id="IPR000742">
    <property type="entry name" value="EGF"/>
</dbReference>
<feature type="active site" description="Charge relay system" evidence="10 11">
    <location>
        <position position="389"/>
    </location>
</feature>
<comment type="similarity">
    <text evidence="1 11 12">Belongs to the peptidase S8 family.</text>
</comment>
<dbReference type="PANTHER" id="PTHR42884:SF7">
    <property type="entry name" value="PROPROTEIN CONVERTASE SUBTILISIN_KEXIN TYPE 5"/>
    <property type="match status" value="1"/>
</dbReference>
<feature type="chain" id="PRO_5025693375" evidence="13">
    <location>
        <begin position="26"/>
        <end position="1719"/>
    </location>
</feature>
<evidence type="ECO:0000256" key="9">
    <source>
        <dbReference type="ARBA" id="ARBA00023180"/>
    </source>
</evidence>
<evidence type="ECO:0000313" key="16">
    <source>
        <dbReference type="Proteomes" id="UP000472260"/>
    </source>
</evidence>
<dbReference type="PROSITE" id="PS51829">
    <property type="entry name" value="P_HOMO_B"/>
    <property type="match status" value="1"/>
</dbReference>
<sequence length="1719" mass="191709">MVLNSLPCVLVSLCLVFFSSSPCKARIYTNHWAVRIAGGPEQADHIANKYGYRNLGQIGDLKDYYHFFHSRTIKRSTLFSRGAHSFISIEPKVEWVQQQVVKRRTKRDYKPSYPGPVQSSMVQSSSIYFNDAKWSSMWYIHCNDNIHNCQSDMNIVGAWKRGYTGKDVVVTILDDGIERNHPDLIQNYDNEASYDVNGNDMDPMPRYDASNENKHGTRCAGEVAASANNSHCTVGIAYNAKIGGVRMLDGDVTDMVEAKSLSLHPQHIDIYSASWGPDDDGKTVDGPASLARQAFENGIRQGRKGRGSIFVWASGNGGRSRDHCSCDGYTNSIYTISISSTAESGRKPWYLEECASTLTTTYSSGENYDRKIITTDLRQRCTDSHTGTSASAPMAAGIIALALEANPFLTWRDVQHIIVKTSRAGHLSAPDWKTNAAGYNVSHLYGFGLMDAEAMVKEAERWKQVPPQHICVENADKQIRTIRPEHVVRSVYKATGCTDNANHHVIYLEHVVVRITITHPRRGDLSINLTSPSGTKSQLLANRLFDHSMEGFKNWEFMTTHCWGEKAAGDWILEIYDSPSQLRSQKAPGKLKEWSLILYGTSVHPYSFRSDKPRSLVEPQPDDEYSEEYVGLCHPECENGCEGPGPQQCITCLHYFLKFKNNTRMCVPECPTGFFRDDKKRCKKCSPLCESCIGSRNDQCSTCRSGLFLVEGGNNCASSCPDGFYLDLDSTMCWKCTENCKKCTSANICTECQTALSGRTFLSVYIPKCINSNDLRSGFLGTCWYSLCTGTGMEACNECAPGYYFEDWRCVSSCSVGYYLAEQTTDNGAVQKCDPTCYACAGPGERNCSTCVSGYNLENGVCVVSTICKDGEYLSKAEKCELCSSTCSKCTGPESKDCISCPYTRLFNNGTCVIRCDPGKYERDGQCHLCHHTCLECTDGAPDKCTRCSKDRFGVERYLFEGECRESCPKGYSHSSKGTCDPCPPNCTVCTSSGHCLHCTPSYYPKDGTCAKLECGVGEVVDLDHEDCVPCEEGCQHCLTEYEMLYFCRLKLSCHKICPERTFEDKLSMRCARCDDHCESCDASECYLCEEGFFLSDGTCVKTCKEGFYGDMKQECEPCHHTCRSCGGPDNNDCDSCEDDMFLDKGQCIRKSKMKCPDGKFLNGTKLYILELISIIHYFNKKVNMSYIIWNLHACLYVYTGMFLSNSQRCVSVCPRETHGNQTSGRCEDCSAGCLTCQDAHHCVKCKESFGPLYLQDGKCVAECKRGYPEADVCLSCAVGCASCEGEANFCLSCEEDYVRFKHTCVHQCPSKHFIKDGVCEICPNGCAACDQTGKCTCEEYYFLHEDQCLGDCPKRYFTNVEQKLCTPCHSDCAECDGPDEDDCTSCGHYGDVRHNGKCLFQCPPETYLDGAECRECDKSCLTCSGPHPSSCLTCRASMRKDVNGHCQFFSDCSLHTFTDKDSQCKPCHKSCLRCSGTSKEQCLSCNPKHFLLKQTCVSTCPDGYYVDEAKQECVQCHVNCASCHGHHSNDCTTCKPGLLLLGHSCFTTCPPSYFVNATSRACQGCDHTCEECSGSSRFCLKCRNGYFLLRKSGQCLRTCPSNYFLHTFDGDCQRCHPTCKTCMGKTHHMPTTPIVKLNGYTKITDAPFTSATLSDSMQMDYCDKEVGQEEDEEEDEDIVYMGRDGIVYRKFKYSLLEGDEEGEEVEVELEYDDTYTLT</sequence>
<evidence type="ECO:0000256" key="10">
    <source>
        <dbReference type="PIRSR" id="PIRSR615500-1"/>
    </source>
</evidence>
<dbReference type="Proteomes" id="UP000472260">
    <property type="component" value="Unassembled WGS sequence"/>
</dbReference>
<dbReference type="CDD" id="cd00064">
    <property type="entry name" value="FU"/>
    <property type="match status" value="11"/>
</dbReference>
<dbReference type="GO" id="GO:0000139">
    <property type="term" value="C:Golgi membrane"/>
    <property type="evidence" value="ECO:0007669"/>
    <property type="project" value="TreeGrafter"/>
</dbReference>
<dbReference type="InterPro" id="IPR036852">
    <property type="entry name" value="Peptidase_S8/S53_dom_sf"/>
</dbReference>
<keyword evidence="4 13" id="KW-0732">Signal</keyword>
<dbReference type="Pfam" id="PF16470">
    <property type="entry name" value="S8_pro-domain"/>
    <property type="match status" value="1"/>
</dbReference>
<dbReference type="GO" id="GO:0004252">
    <property type="term" value="F:serine-type endopeptidase activity"/>
    <property type="evidence" value="ECO:0007669"/>
    <property type="project" value="UniProtKB-UniRule"/>
</dbReference>
<dbReference type="InterPro" id="IPR006212">
    <property type="entry name" value="Furin_repeat"/>
</dbReference>
<evidence type="ECO:0000256" key="4">
    <source>
        <dbReference type="ARBA" id="ARBA00022729"/>
    </source>
</evidence>
<reference evidence="15" key="1">
    <citation type="submission" date="2025-08" db="UniProtKB">
        <authorList>
            <consortium name="Ensembl"/>
        </authorList>
    </citation>
    <scope>IDENTIFICATION</scope>
</reference>
<dbReference type="PROSITE" id="PS51892">
    <property type="entry name" value="SUBTILASE"/>
    <property type="match status" value="1"/>
</dbReference>
<keyword evidence="16" id="KW-1185">Reference proteome</keyword>
<dbReference type="InterPro" id="IPR000209">
    <property type="entry name" value="Peptidase_S8/S53_dom"/>
</dbReference>
<reference evidence="15" key="2">
    <citation type="submission" date="2025-09" db="UniProtKB">
        <authorList>
            <consortium name="Ensembl"/>
        </authorList>
    </citation>
    <scope>IDENTIFICATION</scope>
</reference>
<dbReference type="GO" id="GO:0005802">
    <property type="term" value="C:trans-Golgi network"/>
    <property type="evidence" value="ECO:0007669"/>
    <property type="project" value="TreeGrafter"/>
</dbReference>
<name>A0A671R9W4_9TELE</name>
<dbReference type="InterPro" id="IPR022398">
    <property type="entry name" value="Peptidase_S8_His-AS"/>
</dbReference>
<evidence type="ECO:0000313" key="15">
    <source>
        <dbReference type="Ensembl" id="ENSSANP00000080133.1"/>
    </source>
</evidence>
<dbReference type="SUPFAM" id="SSF52743">
    <property type="entry name" value="Subtilisin-like"/>
    <property type="match status" value="1"/>
</dbReference>
<dbReference type="InterPro" id="IPR002884">
    <property type="entry name" value="P_dom"/>
</dbReference>
<evidence type="ECO:0000256" key="1">
    <source>
        <dbReference type="ARBA" id="ARBA00011073"/>
    </source>
</evidence>
<feature type="active site" description="Charge relay system" evidence="10 11">
    <location>
        <position position="174"/>
    </location>
</feature>
<dbReference type="SMART" id="SM00181">
    <property type="entry name" value="EGF"/>
    <property type="match status" value="12"/>
</dbReference>
<dbReference type="PROSITE" id="PS00137">
    <property type="entry name" value="SUBTILASE_HIS"/>
    <property type="match status" value="1"/>
</dbReference>
<dbReference type="InterPro" id="IPR034182">
    <property type="entry name" value="Kexin/furin"/>
</dbReference>
<dbReference type="SUPFAM" id="SSF49785">
    <property type="entry name" value="Galactose-binding domain-like"/>
    <property type="match status" value="1"/>
</dbReference>
<dbReference type="PRINTS" id="PR00723">
    <property type="entry name" value="SUBTILISIN"/>
</dbReference>
<evidence type="ECO:0000256" key="3">
    <source>
        <dbReference type="ARBA" id="ARBA00022685"/>
    </source>
</evidence>
<evidence type="ECO:0000256" key="8">
    <source>
        <dbReference type="ARBA" id="ARBA00023145"/>
    </source>
</evidence>
<evidence type="ECO:0000256" key="7">
    <source>
        <dbReference type="ARBA" id="ARBA00022825"/>
    </source>
</evidence>
<evidence type="ECO:0000259" key="14">
    <source>
        <dbReference type="PROSITE" id="PS51829"/>
    </source>
</evidence>
<keyword evidence="8" id="KW-0865">Zymogen</keyword>
<dbReference type="GO" id="GO:0016486">
    <property type="term" value="P:peptide hormone processing"/>
    <property type="evidence" value="ECO:0007669"/>
    <property type="project" value="TreeGrafter"/>
</dbReference>
<dbReference type="SMART" id="SM00261">
    <property type="entry name" value="FU"/>
    <property type="match status" value="18"/>
</dbReference>
<gene>
    <name evidence="15" type="primary">LOC107702857</name>
</gene>
<keyword evidence="5" id="KW-0677">Repeat</keyword>
<dbReference type="SUPFAM" id="SSF54897">
    <property type="entry name" value="Protease propeptides/inhibitors"/>
    <property type="match status" value="1"/>
</dbReference>
<dbReference type="PANTHER" id="PTHR42884">
    <property type="entry name" value="PROPROTEIN CONVERTASE SUBTILISIN/KEXIN-RELATED"/>
    <property type="match status" value="1"/>
</dbReference>
<dbReference type="InterPro" id="IPR038466">
    <property type="entry name" value="S8_pro-domain_sf"/>
</dbReference>